<keyword evidence="2" id="KW-1185">Reference proteome</keyword>
<accession>A0A9D4GBP3</accession>
<dbReference type="EMBL" id="JAIWYP010000006">
    <property type="protein sequence ID" value="KAH3814165.1"/>
    <property type="molecule type" value="Genomic_DNA"/>
</dbReference>
<comment type="caution">
    <text evidence="1">The sequence shown here is derived from an EMBL/GenBank/DDBJ whole genome shotgun (WGS) entry which is preliminary data.</text>
</comment>
<reference evidence="1" key="2">
    <citation type="submission" date="2020-11" db="EMBL/GenBank/DDBJ databases">
        <authorList>
            <person name="McCartney M.A."/>
            <person name="Auch B."/>
            <person name="Kono T."/>
            <person name="Mallez S."/>
            <person name="Becker A."/>
            <person name="Gohl D.M."/>
            <person name="Silverstein K.A.T."/>
            <person name="Koren S."/>
            <person name="Bechman K.B."/>
            <person name="Herman A."/>
            <person name="Abrahante J.E."/>
            <person name="Garbe J."/>
        </authorList>
    </citation>
    <scope>NUCLEOTIDE SEQUENCE</scope>
    <source>
        <strain evidence="1">Duluth1</strain>
        <tissue evidence="1">Whole animal</tissue>
    </source>
</reference>
<sequence length="62" mass="7059">MDVYKAEHHISNVYLDIIEHCCIQGKGNRQSGAKPLTDEDIDQMWETAFLGPHTPCFLLNTI</sequence>
<dbReference type="Proteomes" id="UP000828390">
    <property type="component" value="Unassembled WGS sequence"/>
</dbReference>
<proteinExistence type="predicted"/>
<organism evidence="1 2">
    <name type="scientific">Dreissena polymorpha</name>
    <name type="common">Zebra mussel</name>
    <name type="synonym">Mytilus polymorpha</name>
    <dbReference type="NCBI Taxonomy" id="45954"/>
    <lineage>
        <taxon>Eukaryota</taxon>
        <taxon>Metazoa</taxon>
        <taxon>Spiralia</taxon>
        <taxon>Lophotrochozoa</taxon>
        <taxon>Mollusca</taxon>
        <taxon>Bivalvia</taxon>
        <taxon>Autobranchia</taxon>
        <taxon>Heteroconchia</taxon>
        <taxon>Euheterodonta</taxon>
        <taxon>Imparidentia</taxon>
        <taxon>Neoheterodontei</taxon>
        <taxon>Myida</taxon>
        <taxon>Dreissenoidea</taxon>
        <taxon>Dreissenidae</taxon>
        <taxon>Dreissena</taxon>
    </lineage>
</organism>
<evidence type="ECO:0000313" key="1">
    <source>
        <dbReference type="EMBL" id="KAH3814165.1"/>
    </source>
</evidence>
<name>A0A9D4GBP3_DREPO</name>
<gene>
    <name evidence="1" type="ORF">DPMN_142658</name>
</gene>
<evidence type="ECO:0000313" key="2">
    <source>
        <dbReference type="Proteomes" id="UP000828390"/>
    </source>
</evidence>
<reference evidence="1" key="1">
    <citation type="journal article" date="2019" name="bioRxiv">
        <title>The Genome of the Zebra Mussel, Dreissena polymorpha: A Resource for Invasive Species Research.</title>
        <authorList>
            <person name="McCartney M.A."/>
            <person name="Auch B."/>
            <person name="Kono T."/>
            <person name="Mallez S."/>
            <person name="Zhang Y."/>
            <person name="Obille A."/>
            <person name="Becker A."/>
            <person name="Abrahante J.E."/>
            <person name="Garbe J."/>
            <person name="Badalamenti J.P."/>
            <person name="Herman A."/>
            <person name="Mangelson H."/>
            <person name="Liachko I."/>
            <person name="Sullivan S."/>
            <person name="Sone E.D."/>
            <person name="Koren S."/>
            <person name="Silverstein K.A.T."/>
            <person name="Beckman K.B."/>
            <person name="Gohl D.M."/>
        </authorList>
    </citation>
    <scope>NUCLEOTIDE SEQUENCE</scope>
    <source>
        <strain evidence="1">Duluth1</strain>
        <tissue evidence="1">Whole animal</tissue>
    </source>
</reference>
<protein>
    <submittedName>
        <fullName evidence="1">Uncharacterized protein</fullName>
    </submittedName>
</protein>
<dbReference type="AlphaFoldDB" id="A0A9D4GBP3"/>